<evidence type="ECO:0000313" key="3">
    <source>
        <dbReference type="Proteomes" id="UP001373496"/>
    </source>
</evidence>
<sequence>MTDPGWRSIGGSATAWFDAPSQVQAAAWAGRVVEIAPDSAVDVRATGAQVRLDSAEHAAAVSAAAHDLGLTADPGALQRLDVVLESADPAGAARFWGSVLGPDPADRDPALLIRLSDEHRPLRNRIHLDVVRPAPAVAELGLGAGSGPYGVRQADPEGNEVDLLPGGPLGEGAEDWWAVFSAMACYRTDSPAQLAAAAADLVAGTGLPLLVDVRPDLVVLDSGKDQWEDGVCGSAADVLALATRLQSAARDLGAVADPQLPRFVQLFLDAADVAAVQAFWTAVLGYVADERPGLTEIHDPRRLGPVMVFQPLDPAEEDRRRQRNRLHLVLTVPEDAVRARIDTALAAGGRLVDEGRVVDPEGNELVVTSG</sequence>
<dbReference type="PANTHER" id="PTHR35908:SF1">
    <property type="entry name" value="CONSERVED PROTEIN"/>
    <property type="match status" value="1"/>
</dbReference>
<accession>A0ABU8ECY3</accession>
<comment type="caution">
    <text evidence="2">The sequence shown here is derived from an EMBL/GenBank/DDBJ whole genome shotgun (WGS) entry which is preliminary data.</text>
</comment>
<dbReference type="Proteomes" id="UP001373496">
    <property type="component" value="Unassembled WGS sequence"/>
</dbReference>
<protein>
    <submittedName>
        <fullName evidence="2">VOC family protein</fullName>
    </submittedName>
</protein>
<keyword evidence="3" id="KW-1185">Reference proteome</keyword>
<organism evidence="2 3">
    <name type="scientific">Klenkia terrae</name>
    <dbReference type="NCBI Taxonomy" id="1052259"/>
    <lineage>
        <taxon>Bacteria</taxon>
        <taxon>Bacillati</taxon>
        <taxon>Actinomycetota</taxon>
        <taxon>Actinomycetes</taxon>
        <taxon>Geodermatophilales</taxon>
        <taxon>Geodermatophilaceae</taxon>
        <taxon>Klenkia</taxon>
    </lineage>
</organism>
<proteinExistence type="predicted"/>
<dbReference type="InterPro" id="IPR041581">
    <property type="entry name" value="Glyoxalase_6"/>
</dbReference>
<dbReference type="Pfam" id="PF18029">
    <property type="entry name" value="Glyoxalase_6"/>
    <property type="match status" value="2"/>
</dbReference>
<dbReference type="Gene3D" id="3.10.180.10">
    <property type="entry name" value="2,3-Dihydroxybiphenyl 1,2-Dioxygenase, domain 1"/>
    <property type="match status" value="1"/>
</dbReference>
<dbReference type="InterPro" id="IPR029068">
    <property type="entry name" value="Glyas_Bleomycin-R_OHBP_Dase"/>
</dbReference>
<reference evidence="2 3" key="1">
    <citation type="submission" date="2024-03" db="EMBL/GenBank/DDBJ databases">
        <title>Draft genome sequence of Klenkia terrae.</title>
        <authorList>
            <person name="Duangmal K."/>
            <person name="Chantavorakit T."/>
        </authorList>
    </citation>
    <scope>NUCLEOTIDE SEQUENCE [LARGE SCALE GENOMIC DNA]</scope>
    <source>
        <strain evidence="2 3">JCM 17786</strain>
    </source>
</reference>
<gene>
    <name evidence="2" type="ORF">UXQ13_19630</name>
</gene>
<evidence type="ECO:0000313" key="2">
    <source>
        <dbReference type="EMBL" id="MEI4280694.1"/>
    </source>
</evidence>
<dbReference type="PANTHER" id="PTHR35908">
    <property type="entry name" value="HYPOTHETICAL FUSION PROTEIN"/>
    <property type="match status" value="1"/>
</dbReference>
<feature type="domain" description="Glyoxalase-like" evidence="1">
    <location>
        <begin position="265"/>
        <end position="367"/>
    </location>
</feature>
<name>A0ABU8ECY3_9ACTN</name>
<dbReference type="RefSeq" id="WP_336392807.1">
    <property type="nucleotide sequence ID" value="NZ_JBAPLV010000027.1"/>
</dbReference>
<feature type="domain" description="Glyoxalase-like" evidence="1">
    <location>
        <begin position="82"/>
        <end position="163"/>
    </location>
</feature>
<dbReference type="EMBL" id="JBAPLV010000027">
    <property type="protein sequence ID" value="MEI4280694.1"/>
    <property type="molecule type" value="Genomic_DNA"/>
</dbReference>
<dbReference type="SUPFAM" id="SSF54593">
    <property type="entry name" value="Glyoxalase/Bleomycin resistance protein/Dihydroxybiphenyl dioxygenase"/>
    <property type="match status" value="1"/>
</dbReference>
<evidence type="ECO:0000259" key="1">
    <source>
        <dbReference type="Pfam" id="PF18029"/>
    </source>
</evidence>